<evidence type="ECO:0000256" key="2">
    <source>
        <dbReference type="ARBA" id="ARBA00023125"/>
    </source>
</evidence>
<feature type="domain" description="HTH tetR-type" evidence="5">
    <location>
        <begin position="15"/>
        <end position="75"/>
    </location>
</feature>
<keyword evidence="3" id="KW-0804">Transcription</keyword>
<reference evidence="6 7" key="1">
    <citation type="submission" date="2019-02" db="EMBL/GenBank/DDBJ databases">
        <title>Deep-cultivation of Planctomycetes and their phenomic and genomic characterization uncovers novel biology.</title>
        <authorList>
            <person name="Wiegand S."/>
            <person name="Jogler M."/>
            <person name="Boedeker C."/>
            <person name="Pinto D."/>
            <person name="Vollmers J."/>
            <person name="Rivas-Marin E."/>
            <person name="Kohn T."/>
            <person name="Peeters S.H."/>
            <person name="Heuer A."/>
            <person name="Rast P."/>
            <person name="Oberbeckmann S."/>
            <person name="Bunk B."/>
            <person name="Jeske O."/>
            <person name="Meyerdierks A."/>
            <person name="Storesund J.E."/>
            <person name="Kallscheuer N."/>
            <person name="Luecker S."/>
            <person name="Lage O.M."/>
            <person name="Pohl T."/>
            <person name="Merkel B.J."/>
            <person name="Hornburger P."/>
            <person name="Mueller R.-W."/>
            <person name="Bruemmer F."/>
            <person name="Labrenz M."/>
            <person name="Spormann A.M."/>
            <person name="Op den Camp H."/>
            <person name="Overmann J."/>
            <person name="Amann R."/>
            <person name="Jetten M.S.M."/>
            <person name="Mascher T."/>
            <person name="Medema M.H."/>
            <person name="Devos D.P."/>
            <person name="Kaster A.-K."/>
            <person name="Ovreas L."/>
            <person name="Rohde M."/>
            <person name="Galperin M.Y."/>
            <person name="Jogler C."/>
        </authorList>
    </citation>
    <scope>NUCLEOTIDE SEQUENCE [LARGE SCALE GENOMIC DNA]</scope>
    <source>
        <strain evidence="6 7">Mal4</strain>
    </source>
</reference>
<dbReference type="Pfam" id="PF00440">
    <property type="entry name" value="TetR_N"/>
    <property type="match status" value="1"/>
</dbReference>
<dbReference type="InterPro" id="IPR050109">
    <property type="entry name" value="HTH-type_TetR-like_transc_reg"/>
</dbReference>
<dbReference type="PRINTS" id="PR00455">
    <property type="entry name" value="HTHTETR"/>
</dbReference>
<dbReference type="Proteomes" id="UP000320496">
    <property type="component" value="Chromosome"/>
</dbReference>
<dbReference type="InterPro" id="IPR036271">
    <property type="entry name" value="Tet_transcr_reg_TetR-rel_C_sf"/>
</dbReference>
<evidence type="ECO:0000259" key="5">
    <source>
        <dbReference type="PROSITE" id="PS50977"/>
    </source>
</evidence>
<evidence type="ECO:0000256" key="3">
    <source>
        <dbReference type="ARBA" id="ARBA00023163"/>
    </source>
</evidence>
<dbReference type="Gene3D" id="1.10.10.60">
    <property type="entry name" value="Homeodomain-like"/>
    <property type="match status" value="1"/>
</dbReference>
<evidence type="ECO:0000313" key="7">
    <source>
        <dbReference type="Proteomes" id="UP000320496"/>
    </source>
</evidence>
<dbReference type="OrthoDB" id="9809994at2"/>
<keyword evidence="1" id="KW-0805">Transcription regulation</keyword>
<dbReference type="KEGG" id="mri:Mal4_38740"/>
<protein>
    <submittedName>
        <fullName evidence="6">DNA-binding transcriptional repressor AcrR</fullName>
    </submittedName>
</protein>
<evidence type="ECO:0000313" key="6">
    <source>
        <dbReference type="EMBL" id="QDU39529.1"/>
    </source>
</evidence>
<name>A0A517ZAS4_9PLAN</name>
<organism evidence="6 7">
    <name type="scientific">Maioricimonas rarisocia</name>
    <dbReference type="NCBI Taxonomy" id="2528026"/>
    <lineage>
        <taxon>Bacteria</taxon>
        <taxon>Pseudomonadati</taxon>
        <taxon>Planctomycetota</taxon>
        <taxon>Planctomycetia</taxon>
        <taxon>Planctomycetales</taxon>
        <taxon>Planctomycetaceae</taxon>
        <taxon>Maioricimonas</taxon>
    </lineage>
</organism>
<keyword evidence="2 4" id="KW-0238">DNA-binding</keyword>
<dbReference type="Pfam" id="PF14246">
    <property type="entry name" value="TetR_C_7"/>
    <property type="match status" value="1"/>
</dbReference>
<evidence type="ECO:0000256" key="4">
    <source>
        <dbReference type="PROSITE-ProRule" id="PRU00335"/>
    </source>
</evidence>
<feature type="DNA-binding region" description="H-T-H motif" evidence="4">
    <location>
        <begin position="38"/>
        <end position="57"/>
    </location>
</feature>
<gene>
    <name evidence="6" type="ORF">Mal4_38740</name>
</gene>
<dbReference type="GO" id="GO:0000976">
    <property type="term" value="F:transcription cis-regulatory region binding"/>
    <property type="evidence" value="ECO:0007669"/>
    <property type="project" value="TreeGrafter"/>
</dbReference>
<dbReference type="PANTHER" id="PTHR30055:SF224">
    <property type="entry name" value="TRANSCRIPTIONAL REGULATOR TETR FAMILY"/>
    <property type="match status" value="1"/>
</dbReference>
<dbReference type="PROSITE" id="PS01081">
    <property type="entry name" value="HTH_TETR_1"/>
    <property type="match status" value="1"/>
</dbReference>
<dbReference type="EMBL" id="CP036275">
    <property type="protein sequence ID" value="QDU39529.1"/>
    <property type="molecule type" value="Genomic_DNA"/>
</dbReference>
<evidence type="ECO:0000256" key="1">
    <source>
        <dbReference type="ARBA" id="ARBA00023015"/>
    </source>
</evidence>
<keyword evidence="7" id="KW-1185">Reference proteome</keyword>
<dbReference type="FunFam" id="1.10.10.60:FF:000141">
    <property type="entry name" value="TetR family transcriptional regulator"/>
    <property type="match status" value="1"/>
</dbReference>
<proteinExistence type="predicted"/>
<dbReference type="AlphaFoldDB" id="A0A517ZAS4"/>
<dbReference type="Gene3D" id="1.10.357.10">
    <property type="entry name" value="Tetracycline Repressor, domain 2"/>
    <property type="match status" value="1"/>
</dbReference>
<dbReference type="SUPFAM" id="SSF46689">
    <property type="entry name" value="Homeodomain-like"/>
    <property type="match status" value="1"/>
</dbReference>
<dbReference type="RefSeq" id="WP_145370706.1">
    <property type="nucleotide sequence ID" value="NZ_CP036275.1"/>
</dbReference>
<sequence>MTPASSQSSPINRSQQKRRAILDAALLEFEAGGFEATSMDQIAARANVSKRTVYNHFGSKEELFETIRGELFGQMARMDCAYDSSKSLSEQLAAIGTQQVELLCSDAFLTFARISIPLSLRSKELAKSTYTEFQASNKAIRGWIGAATDDGRLSVDDASFAVRQFVGLLKAGILWPQLIGGQPTPSKSAKSRVVAATVSMFLNQYAVKP</sequence>
<dbReference type="PANTHER" id="PTHR30055">
    <property type="entry name" value="HTH-TYPE TRANSCRIPTIONAL REGULATOR RUTR"/>
    <property type="match status" value="1"/>
</dbReference>
<accession>A0A517ZAS4</accession>
<dbReference type="InterPro" id="IPR001647">
    <property type="entry name" value="HTH_TetR"/>
</dbReference>
<dbReference type="PROSITE" id="PS50977">
    <property type="entry name" value="HTH_TETR_2"/>
    <property type="match status" value="1"/>
</dbReference>
<dbReference type="GO" id="GO:0003700">
    <property type="term" value="F:DNA-binding transcription factor activity"/>
    <property type="evidence" value="ECO:0007669"/>
    <property type="project" value="TreeGrafter"/>
</dbReference>
<dbReference type="InterPro" id="IPR023772">
    <property type="entry name" value="DNA-bd_HTH_TetR-type_CS"/>
</dbReference>
<dbReference type="SUPFAM" id="SSF48498">
    <property type="entry name" value="Tetracyclin repressor-like, C-terminal domain"/>
    <property type="match status" value="1"/>
</dbReference>
<dbReference type="InterPro" id="IPR039536">
    <property type="entry name" value="TetR_C_Proteobacteria"/>
</dbReference>
<dbReference type="InterPro" id="IPR009057">
    <property type="entry name" value="Homeodomain-like_sf"/>
</dbReference>